<keyword evidence="4" id="KW-0812">Transmembrane</keyword>
<feature type="region of interest" description="Disordered" evidence="3">
    <location>
        <begin position="44"/>
        <end position="82"/>
    </location>
</feature>
<evidence type="ECO:0000313" key="6">
    <source>
        <dbReference type="EMBL" id="GEP81152.1"/>
    </source>
</evidence>
<evidence type="ECO:0000313" key="7">
    <source>
        <dbReference type="Proteomes" id="UP000321040"/>
    </source>
</evidence>
<accession>A0ABQ0XI91</accession>
<feature type="compositionally biased region" description="Polar residues" evidence="3">
    <location>
        <begin position="44"/>
        <end position="55"/>
    </location>
</feature>
<protein>
    <recommendedName>
        <fullName evidence="5">YSIRK Gram-positive signal peptide domain-containing protein</fullName>
    </recommendedName>
</protein>
<dbReference type="EMBL" id="BKAQ01000002">
    <property type="protein sequence ID" value="GEP81152.1"/>
    <property type="molecule type" value="Genomic_DNA"/>
</dbReference>
<feature type="region of interest" description="Disordered" evidence="3">
    <location>
        <begin position="96"/>
        <end position="135"/>
    </location>
</feature>
<sequence length="1131" mass="128056">MKNIQEFAARKHNKYSIRKFSVGIASILVGSIFFYNNNAQASENQPVQEGSQVTESIDDDAQGQSQQQNDTVDATNNANTNANEGAQVSEHNTTADNVSNSVQQPNAQATSSSSQPQVVQAPAVNSADNNQGQSVSEAPKVLQQAQVAPKEIAANTKKVDVLKYVEENKQYLTENERQFFLRAVSREVQFPDKDWQNIYKGQYNSIGADVNDRVVGEQKVRGVKTVVDAVQRLIADRDKDNYYTDLRLDDTARRTNSFTVSNDIVKDDEGRQSIKLGLRKEFVPISYPQGGKWHPWNHRFEHWGLRTSESLSKKIEEVRVQYKWNKKAYDQVMTRDKDGFYWHKDDEANGYKPHYGGGVDFLVKLKKGVILNKDEDKAWGHIISDARHFHPMAVVSYEFKKFNFENQNFDKNFNASSLATLKDALNNKINDAQRGFADVDANKNYYLGLVTAAVANVQTAEQYVNAKAKLANIDKRVSYALQEVRPTTVQNRQTVNANTKDVDVLKYIEANSKFLSDEERKFFLRQVTRHSGFHNRDWNNIYNKNYDSISENVNTRTVGESNVAELNKLLTAMYELIESRNNDQHYKELTSDQASQDLNNSFTLDNNVTQNNGQQTVKVTVSKATLQFSDYQSGDWWDWKKRFEQWGLRTNEALNRKIDKVVAKYRWNGQDREDVLVRDSKGFYWFKEDEKFTEGKAKIGGGVDFHLTFKKDAVLDKENDKLWGYVISDSKELETRAGANIGFGKVDFTPVLTTINTQTLTNLKQDLLNNIQTLTPVLTANEQNAETFKTKAEAVTTNNLNEQQYEQVKAQLAAITQEVAQAALKNNLVTVPTNREHLSQYAKLSNDNYFLSFQSLNTDPTNSLNADGSVTLKPNGYLFYNLKAENALAPGKQINLTVLASKVDSNAKFEYAVQGENNNYIVEVTQIPKIGEGQYKLQNFTIPQGAKKFALRLDNRQGTTDTHVNLFTLVPEDNQKNKAENLLVIPDNFQHIGNYAKYMKDGQFLSFQTLNTQPINSFNPDGSVTLKPKGYLFYNLKAEGELAPGKQFNILVMTSQVDANTKLEYGFHDQNNRLNNTVTAITKTDEGSYRIDNVTVPQNAKDVALRLDNRTGTSDTIIQGVFVLPKKTTEV</sequence>
<keyword evidence="4" id="KW-1133">Transmembrane helix</keyword>
<dbReference type="Pfam" id="PF04650">
    <property type="entry name" value="YSIRK_signal"/>
    <property type="match status" value="1"/>
</dbReference>
<keyword evidence="1" id="KW-0732">Signal</keyword>
<dbReference type="RefSeq" id="WP_219727442.1">
    <property type="nucleotide sequence ID" value="NZ_BKAQ01000002.1"/>
</dbReference>
<keyword evidence="4" id="KW-0472">Membrane</keyword>
<name>A0ABQ0XI91_9STAP</name>
<dbReference type="GeneID" id="69905063"/>
<evidence type="ECO:0000259" key="5">
    <source>
        <dbReference type="Pfam" id="PF04650"/>
    </source>
</evidence>
<keyword evidence="2" id="KW-0175">Coiled coil</keyword>
<evidence type="ECO:0000256" key="3">
    <source>
        <dbReference type="SAM" id="MobiDB-lite"/>
    </source>
</evidence>
<feature type="domain" description="YSIRK Gram-positive signal peptide" evidence="5">
    <location>
        <begin position="11"/>
        <end position="34"/>
    </location>
</feature>
<dbReference type="InterPro" id="IPR005877">
    <property type="entry name" value="YSIRK_signal_dom"/>
</dbReference>
<evidence type="ECO:0000256" key="4">
    <source>
        <dbReference type="SAM" id="Phobius"/>
    </source>
</evidence>
<evidence type="ECO:0000256" key="1">
    <source>
        <dbReference type="ARBA" id="ARBA00022729"/>
    </source>
</evidence>
<feature type="transmembrane region" description="Helical" evidence="4">
    <location>
        <begin position="20"/>
        <end position="36"/>
    </location>
</feature>
<feature type="coiled-coil region" evidence="2">
    <location>
        <begin position="798"/>
        <end position="825"/>
    </location>
</feature>
<feature type="compositionally biased region" description="Low complexity" evidence="3">
    <location>
        <begin position="69"/>
        <end position="82"/>
    </location>
</feature>
<dbReference type="NCBIfam" id="TIGR01168">
    <property type="entry name" value="YSIRK_signal"/>
    <property type="match status" value="1"/>
</dbReference>
<evidence type="ECO:0000256" key="2">
    <source>
        <dbReference type="SAM" id="Coils"/>
    </source>
</evidence>
<proteinExistence type="predicted"/>
<organism evidence="6 7">
    <name type="scientific">Staphylococcus kloosii</name>
    <dbReference type="NCBI Taxonomy" id="29384"/>
    <lineage>
        <taxon>Bacteria</taxon>
        <taxon>Bacillati</taxon>
        <taxon>Bacillota</taxon>
        <taxon>Bacilli</taxon>
        <taxon>Bacillales</taxon>
        <taxon>Staphylococcaceae</taxon>
        <taxon>Staphylococcus</taxon>
    </lineage>
</organism>
<dbReference type="Proteomes" id="UP000321040">
    <property type="component" value="Unassembled WGS sequence"/>
</dbReference>
<feature type="compositionally biased region" description="Low complexity" evidence="3">
    <location>
        <begin position="103"/>
        <end position="127"/>
    </location>
</feature>
<keyword evidence="7" id="KW-1185">Reference proteome</keyword>
<reference evidence="6 7" key="1">
    <citation type="submission" date="2019-07" db="EMBL/GenBank/DDBJ databases">
        <title>Whole genome shotgun sequence of Staphylococcus kloosii NBRC 109624.</title>
        <authorList>
            <person name="Hosoyama A."/>
            <person name="Uohara A."/>
            <person name="Ohji S."/>
            <person name="Ichikawa N."/>
        </authorList>
    </citation>
    <scope>NUCLEOTIDE SEQUENCE [LARGE SCALE GENOMIC DNA]</scope>
    <source>
        <strain evidence="6 7">NBRC 109624</strain>
    </source>
</reference>
<gene>
    <name evidence="6" type="ORF">SKL01_03300</name>
</gene>
<comment type="caution">
    <text evidence="6">The sequence shown here is derived from an EMBL/GenBank/DDBJ whole genome shotgun (WGS) entry which is preliminary data.</text>
</comment>